<keyword evidence="6 8" id="KW-0408">Iron</keyword>
<evidence type="ECO:0000256" key="3">
    <source>
        <dbReference type="ARBA" id="ARBA00022617"/>
    </source>
</evidence>
<gene>
    <name evidence="10" type="ORF">KXV57_009710</name>
</gene>
<evidence type="ECO:0000256" key="8">
    <source>
        <dbReference type="PIRSR" id="PIRSR602401-1"/>
    </source>
</evidence>
<keyword evidence="3 8" id="KW-0349">Heme</keyword>
<evidence type="ECO:0000256" key="5">
    <source>
        <dbReference type="ARBA" id="ARBA00023002"/>
    </source>
</evidence>
<dbReference type="PRINTS" id="PR00385">
    <property type="entry name" value="P450"/>
</dbReference>
<dbReference type="GO" id="GO:0016705">
    <property type="term" value="F:oxidoreductase activity, acting on paired donors, with incorporation or reduction of molecular oxygen"/>
    <property type="evidence" value="ECO:0007669"/>
    <property type="project" value="InterPro"/>
</dbReference>
<dbReference type="FunFam" id="1.10.630.10:FF:000050">
    <property type="entry name" value="Cytochrome P450 monooxygenase"/>
    <property type="match status" value="1"/>
</dbReference>
<dbReference type="SUPFAM" id="SSF51735">
    <property type="entry name" value="NAD(P)-binding Rossmann-fold domains"/>
    <property type="match status" value="1"/>
</dbReference>
<dbReference type="PANTHER" id="PTHR24305:SF232">
    <property type="entry name" value="P450, PUTATIVE (EUROFUNG)-RELATED"/>
    <property type="match status" value="1"/>
</dbReference>
<dbReference type="Proteomes" id="UP000813423">
    <property type="component" value="Unassembled WGS sequence"/>
</dbReference>
<comment type="cofactor">
    <cofactor evidence="1 8">
        <name>heme</name>
        <dbReference type="ChEBI" id="CHEBI:30413"/>
    </cofactor>
</comment>
<feature type="binding site" description="axial binding residue" evidence="8">
    <location>
        <position position="457"/>
    </location>
    <ligand>
        <name>heme</name>
        <dbReference type="ChEBI" id="CHEBI:30413"/>
    </ligand>
    <ligandPart>
        <name>Fe</name>
        <dbReference type="ChEBI" id="CHEBI:18248"/>
    </ligandPart>
</feature>
<dbReference type="EMBL" id="JAIBSC010000098">
    <property type="protein sequence ID" value="KAH1898213.1"/>
    <property type="molecule type" value="Genomic_DNA"/>
</dbReference>
<dbReference type="Pfam" id="PF00106">
    <property type="entry name" value="adh_short"/>
    <property type="match status" value="1"/>
</dbReference>
<organism evidence="10 11">
    <name type="scientific">Aspergillus fumigatus</name>
    <name type="common">Neosartorya fumigata</name>
    <dbReference type="NCBI Taxonomy" id="746128"/>
    <lineage>
        <taxon>Eukaryota</taxon>
        <taxon>Fungi</taxon>
        <taxon>Dikarya</taxon>
        <taxon>Ascomycota</taxon>
        <taxon>Pezizomycotina</taxon>
        <taxon>Eurotiomycetes</taxon>
        <taxon>Eurotiomycetidae</taxon>
        <taxon>Eurotiales</taxon>
        <taxon>Aspergillaceae</taxon>
        <taxon>Aspergillus</taxon>
        <taxon>Aspergillus subgen. Fumigati</taxon>
    </lineage>
</organism>
<reference evidence="10" key="1">
    <citation type="submission" date="2021-08" db="EMBL/GenBank/DDBJ databases">
        <title>Global Aspergillus fumigatus from environmental and clinical sources.</title>
        <authorList>
            <person name="Barber A."/>
            <person name="Sae-Ong T."/>
        </authorList>
    </citation>
    <scope>NUCLEOTIDE SEQUENCE</scope>
    <source>
        <strain evidence="10">NRZ-2016-071</strain>
    </source>
</reference>
<keyword evidence="9" id="KW-1133">Transmembrane helix</keyword>
<evidence type="ECO:0000256" key="6">
    <source>
        <dbReference type="ARBA" id="ARBA00023004"/>
    </source>
</evidence>
<dbReference type="AlphaFoldDB" id="A0A229Y4V5"/>
<sequence length="763" mass="85300">MEVSILSLFKAYAAYVTVAVVLLRLITNRFRRGLAGIPGPTIAKWTRLWKLHSVWKGNHHTTAIDLHRKYGPLVRIGPKHVSVGDPSAIPIIYGLNKGFTKTGFYPIQCISWNKRPQMNLFSTRDEMFHREQKRPVANAYSMTSLLELEPAVDSCTEIFINQLARFANSKKPVDLGMWLQYYAFDVVGEFTFAKKLGFLQEGKDVDGMIEAIQGMLVYASVCGQIPEAHPLLLGNPLFPIFMPSMETWNQVLNFTLKAINSRASLQRDGELDAEKPEAGKDMLSRWMAIHLSDPEKLTTRDVIVHLSTNVFAGSDTTAIALRAVFYFLLRNPSVLAKLNAEIDNADREGKLSTPISYRETMNHLPYLQAVLKESMRLHPSVGLILEREVPKGGVTICDRHFPGGTIVGINAWVLHRDARVFPDPDKFIPERWIDSDPQHLKKMDQSFFAFGAGSRTCIGKNISLIEMHKIIPQLLREFEIRLHSPEKEWKTKNVWFVQQEGLMPFPSELSTLSERLQILTMSNKTLLLVGSGPGIGVAVASLFAQRYFDNVALFARNPVQLEKDRETILASAASVNCIVTVQTWPVDISDLHRLEKALGEVARFGDLECVYFNAARVGPSPFFEFPISGIEEDFKVSNIALYAAAKWAMPLLRAKAASGTDCRPSFLVTSSLLPVDPIPELFSLSLVKAAQANLVKSLEKVFTPEGVHVGLVVVGGAVSPSAPALNPRNIAEHAWNLFAQKREDWTGQVTIREEKMVDWEPSI</sequence>
<dbReference type="InterPro" id="IPR036291">
    <property type="entry name" value="NAD(P)-bd_dom_sf"/>
</dbReference>
<protein>
    <recommendedName>
        <fullName evidence="12">Cytochrome P450 oxidoreductase</fullName>
    </recommendedName>
</protein>
<evidence type="ECO:0000256" key="9">
    <source>
        <dbReference type="SAM" id="Phobius"/>
    </source>
</evidence>
<name>A0A229Y4V5_ASPFM</name>
<evidence type="ECO:0000256" key="2">
    <source>
        <dbReference type="ARBA" id="ARBA00010617"/>
    </source>
</evidence>
<evidence type="ECO:0000313" key="11">
    <source>
        <dbReference type="Proteomes" id="UP000813423"/>
    </source>
</evidence>
<keyword evidence="5" id="KW-0560">Oxidoreductase</keyword>
<evidence type="ECO:0000313" key="10">
    <source>
        <dbReference type="EMBL" id="KAH1898213.1"/>
    </source>
</evidence>
<evidence type="ECO:0000256" key="4">
    <source>
        <dbReference type="ARBA" id="ARBA00022723"/>
    </source>
</evidence>
<keyword evidence="9" id="KW-0472">Membrane</keyword>
<dbReference type="CDD" id="cd11060">
    <property type="entry name" value="CYP57A1-like"/>
    <property type="match status" value="1"/>
</dbReference>
<keyword evidence="7" id="KW-0503">Monooxygenase</keyword>
<dbReference type="PRINTS" id="PR00463">
    <property type="entry name" value="EP450I"/>
</dbReference>
<evidence type="ECO:0000256" key="1">
    <source>
        <dbReference type="ARBA" id="ARBA00001971"/>
    </source>
</evidence>
<keyword evidence="9" id="KW-0812">Transmembrane</keyword>
<proteinExistence type="inferred from homology"/>
<dbReference type="Gene3D" id="3.40.50.720">
    <property type="entry name" value="NAD(P)-binding Rossmann-like Domain"/>
    <property type="match status" value="1"/>
</dbReference>
<dbReference type="GO" id="GO:0005506">
    <property type="term" value="F:iron ion binding"/>
    <property type="evidence" value="ECO:0007669"/>
    <property type="project" value="InterPro"/>
</dbReference>
<dbReference type="InterPro" id="IPR036396">
    <property type="entry name" value="Cyt_P450_sf"/>
</dbReference>
<dbReference type="InterPro" id="IPR002347">
    <property type="entry name" value="SDR_fam"/>
</dbReference>
<dbReference type="PROSITE" id="PS00086">
    <property type="entry name" value="CYTOCHROME_P450"/>
    <property type="match status" value="1"/>
</dbReference>
<dbReference type="GO" id="GO:0020037">
    <property type="term" value="F:heme binding"/>
    <property type="evidence" value="ECO:0007669"/>
    <property type="project" value="InterPro"/>
</dbReference>
<accession>A0A229Y4V5</accession>
<dbReference type="Pfam" id="PF00067">
    <property type="entry name" value="p450"/>
    <property type="match status" value="1"/>
</dbReference>
<dbReference type="SUPFAM" id="SSF48264">
    <property type="entry name" value="Cytochrome P450"/>
    <property type="match status" value="1"/>
</dbReference>
<dbReference type="Gene3D" id="1.10.630.10">
    <property type="entry name" value="Cytochrome P450"/>
    <property type="match status" value="1"/>
</dbReference>
<dbReference type="GO" id="GO:0044283">
    <property type="term" value="P:small molecule biosynthetic process"/>
    <property type="evidence" value="ECO:0007669"/>
    <property type="project" value="UniProtKB-ARBA"/>
</dbReference>
<evidence type="ECO:0008006" key="12">
    <source>
        <dbReference type="Google" id="ProtNLM"/>
    </source>
</evidence>
<dbReference type="InterPro" id="IPR050121">
    <property type="entry name" value="Cytochrome_P450_monoxygenase"/>
</dbReference>
<evidence type="ECO:0000256" key="7">
    <source>
        <dbReference type="ARBA" id="ARBA00023033"/>
    </source>
</evidence>
<dbReference type="PANTHER" id="PTHR24305">
    <property type="entry name" value="CYTOCHROME P450"/>
    <property type="match status" value="1"/>
</dbReference>
<dbReference type="InterPro" id="IPR001128">
    <property type="entry name" value="Cyt_P450"/>
</dbReference>
<comment type="similarity">
    <text evidence="2">Belongs to the cytochrome P450 family.</text>
</comment>
<keyword evidence="4 8" id="KW-0479">Metal-binding</keyword>
<dbReference type="InterPro" id="IPR017972">
    <property type="entry name" value="Cyt_P450_CS"/>
</dbReference>
<dbReference type="GO" id="GO:0004497">
    <property type="term" value="F:monooxygenase activity"/>
    <property type="evidence" value="ECO:0007669"/>
    <property type="project" value="UniProtKB-KW"/>
</dbReference>
<dbReference type="InterPro" id="IPR002401">
    <property type="entry name" value="Cyt_P450_E_grp-I"/>
</dbReference>
<comment type="caution">
    <text evidence="10">The sequence shown here is derived from an EMBL/GenBank/DDBJ whole genome shotgun (WGS) entry which is preliminary data.</text>
</comment>
<feature type="transmembrane region" description="Helical" evidence="9">
    <location>
        <begin position="6"/>
        <end position="26"/>
    </location>
</feature>